<evidence type="ECO:0000256" key="7">
    <source>
        <dbReference type="ARBA" id="ARBA00022839"/>
    </source>
</evidence>
<keyword evidence="12" id="KW-1185">Reference proteome</keyword>
<evidence type="ECO:0000256" key="3">
    <source>
        <dbReference type="ARBA" id="ARBA00016937"/>
    </source>
</evidence>
<evidence type="ECO:0000256" key="4">
    <source>
        <dbReference type="ARBA" id="ARBA00022552"/>
    </source>
</evidence>
<evidence type="ECO:0000256" key="1">
    <source>
        <dbReference type="ARBA" id="ARBA00004123"/>
    </source>
</evidence>
<sequence>MVGVGAFGADSRLASVCVINEAGNQVYFSYAKPTKPVTDYRTWVSGIEPAHLRDAPSFNTVQKEVKHLLAGHVIVGHSLEHDFGALGFSPPRHMCRDTAHDVRRLLSRGGRPRKLRHITWEFLGLVIQDSADGHSPLEDAQAALFLYLRFRDEFEARAKCKLEEFEAKQKVAAQREKKAS</sequence>
<comment type="caution">
    <text evidence="11">The sequence shown here is derived from an EMBL/GenBank/DDBJ whole genome shotgun (WGS) entry which is preliminary data.</text>
</comment>
<evidence type="ECO:0000256" key="5">
    <source>
        <dbReference type="ARBA" id="ARBA00022722"/>
    </source>
</evidence>
<reference evidence="12" key="1">
    <citation type="journal article" date="2015" name="PLoS Genet.">
        <title>Genome Sequence and Transcriptome Analyses of Chrysochromulina tobin: Metabolic Tools for Enhanced Algal Fitness in the Prominent Order Prymnesiales (Haptophyceae).</title>
        <authorList>
            <person name="Hovde B.T."/>
            <person name="Deodato C.R."/>
            <person name="Hunsperger H.M."/>
            <person name="Ryken S.A."/>
            <person name="Yost W."/>
            <person name="Jha R.K."/>
            <person name="Patterson J."/>
            <person name="Monnat R.J. Jr."/>
            <person name="Barlow S.B."/>
            <person name="Starkenburg S.R."/>
            <person name="Cattolico R.A."/>
        </authorList>
    </citation>
    <scope>NUCLEOTIDE SEQUENCE</scope>
    <source>
        <strain evidence="12">CCMP291</strain>
    </source>
</reference>
<keyword evidence="4" id="KW-0698">rRNA processing</keyword>
<evidence type="ECO:0000256" key="9">
    <source>
        <dbReference type="ARBA" id="ARBA00025599"/>
    </source>
</evidence>
<organism evidence="11 12">
    <name type="scientific">Chrysochromulina tobinii</name>
    <dbReference type="NCBI Taxonomy" id="1460289"/>
    <lineage>
        <taxon>Eukaryota</taxon>
        <taxon>Haptista</taxon>
        <taxon>Haptophyta</taxon>
        <taxon>Prymnesiophyceae</taxon>
        <taxon>Prymnesiales</taxon>
        <taxon>Chrysochromulinaceae</taxon>
        <taxon>Chrysochromulina</taxon>
    </lineage>
</organism>
<comment type="subcellular location">
    <subcellularLocation>
        <location evidence="1">Nucleus</location>
    </subcellularLocation>
</comment>
<dbReference type="InterPro" id="IPR012337">
    <property type="entry name" value="RNaseH-like_sf"/>
</dbReference>
<dbReference type="Gene3D" id="3.30.420.10">
    <property type="entry name" value="Ribonuclease H-like superfamily/Ribonuclease H"/>
    <property type="match status" value="1"/>
</dbReference>
<evidence type="ECO:0000256" key="6">
    <source>
        <dbReference type="ARBA" id="ARBA00022801"/>
    </source>
</evidence>
<dbReference type="InterPro" id="IPR013520">
    <property type="entry name" value="Ribonucl_H"/>
</dbReference>
<evidence type="ECO:0000313" key="12">
    <source>
        <dbReference type="Proteomes" id="UP000037460"/>
    </source>
</evidence>
<evidence type="ECO:0000259" key="10">
    <source>
        <dbReference type="SMART" id="SM00479"/>
    </source>
</evidence>
<feature type="domain" description="Exonuclease" evidence="10">
    <location>
        <begin position="1"/>
        <end position="156"/>
    </location>
</feature>
<dbReference type="InterPro" id="IPR036397">
    <property type="entry name" value="RNaseH_sf"/>
</dbReference>
<dbReference type="GO" id="GO:0006364">
    <property type="term" value="P:rRNA processing"/>
    <property type="evidence" value="ECO:0007669"/>
    <property type="project" value="UniProtKB-KW"/>
</dbReference>
<keyword evidence="8" id="KW-0539">Nucleus</keyword>
<dbReference type="PANTHER" id="PTHR12801:SF45">
    <property type="entry name" value="RNA EXONUCLEASE 4"/>
    <property type="match status" value="1"/>
</dbReference>
<accession>A0A0M0J3Z1</accession>
<dbReference type="OrthoDB" id="16516at2759"/>
<dbReference type="InterPro" id="IPR037431">
    <property type="entry name" value="REX4_DEDDh_dom"/>
</dbReference>
<comment type="function">
    <text evidence="9">Exoribonuclease involved in ribosome biosynthesis. Involved in the processing of ITS1, the internal transcribed spacer localized between the 18S and 5.8S rRNAs.</text>
</comment>
<evidence type="ECO:0000256" key="8">
    <source>
        <dbReference type="ARBA" id="ARBA00023242"/>
    </source>
</evidence>
<keyword evidence="7 11" id="KW-0269">Exonuclease</keyword>
<evidence type="ECO:0000256" key="2">
    <source>
        <dbReference type="ARBA" id="ARBA00010489"/>
    </source>
</evidence>
<keyword evidence="6" id="KW-0378">Hydrolase</keyword>
<evidence type="ECO:0000313" key="11">
    <source>
        <dbReference type="EMBL" id="KOO21316.1"/>
    </source>
</evidence>
<dbReference type="Pfam" id="PF00929">
    <property type="entry name" value="RNase_T"/>
    <property type="match status" value="1"/>
</dbReference>
<dbReference type="CDD" id="cd06144">
    <property type="entry name" value="REX4_like"/>
    <property type="match status" value="1"/>
</dbReference>
<comment type="similarity">
    <text evidence="2">Belongs to the REXO4 family.</text>
</comment>
<dbReference type="AlphaFoldDB" id="A0A0M0J3Z1"/>
<dbReference type="InterPro" id="IPR047021">
    <property type="entry name" value="REXO1/3/4-like"/>
</dbReference>
<dbReference type="Proteomes" id="UP000037460">
    <property type="component" value="Unassembled WGS sequence"/>
</dbReference>
<dbReference type="SUPFAM" id="SSF53098">
    <property type="entry name" value="Ribonuclease H-like"/>
    <property type="match status" value="1"/>
</dbReference>
<dbReference type="GO" id="GO:0003676">
    <property type="term" value="F:nucleic acid binding"/>
    <property type="evidence" value="ECO:0007669"/>
    <property type="project" value="InterPro"/>
</dbReference>
<protein>
    <recommendedName>
        <fullName evidence="3">RNA exonuclease 4</fullName>
    </recommendedName>
</protein>
<dbReference type="EMBL" id="JWZX01003373">
    <property type="protein sequence ID" value="KOO21316.1"/>
    <property type="molecule type" value="Genomic_DNA"/>
</dbReference>
<dbReference type="PANTHER" id="PTHR12801">
    <property type="entry name" value="RNA EXONUCLEASE REXO1 / RECO3 FAMILY MEMBER-RELATED"/>
    <property type="match status" value="1"/>
</dbReference>
<dbReference type="GO" id="GO:0008408">
    <property type="term" value="F:3'-5' exonuclease activity"/>
    <property type="evidence" value="ECO:0007669"/>
    <property type="project" value="InterPro"/>
</dbReference>
<dbReference type="GO" id="GO:0005634">
    <property type="term" value="C:nucleus"/>
    <property type="evidence" value="ECO:0007669"/>
    <property type="project" value="UniProtKB-SubCell"/>
</dbReference>
<proteinExistence type="inferred from homology"/>
<gene>
    <name evidence="11" type="ORF">Ctob_000157</name>
</gene>
<keyword evidence="5" id="KW-0540">Nuclease</keyword>
<dbReference type="SMART" id="SM00479">
    <property type="entry name" value="EXOIII"/>
    <property type="match status" value="1"/>
</dbReference>
<name>A0A0M0J3Z1_9EUKA</name>